<proteinExistence type="predicted"/>
<evidence type="ECO:0000256" key="1">
    <source>
        <dbReference type="SAM" id="MobiDB-lite"/>
    </source>
</evidence>
<protein>
    <submittedName>
        <fullName evidence="2">BQ5605_C011g06437 protein</fullName>
    </submittedName>
</protein>
<sequence>MVKRGKAELFLGVNNRSNCGNLRGNARLGRQRQQVNRVYGVGFAGEVWLREKAELHLVPIDEVASQDNLEDLPKGCYLGVCRSCGPPATQAGESATPPRATRHAPRARPERLNVLNAEDVVHCSV</sequence>
<dbReference type="Proteomes" id="UP000249464">
    <property type="component" value="Unassembled WGS sequence"/>
</dbReference>
<name>A0A2X0MI93_9BASI</name>
<reference evidence="2 3" key="1">
    <citation type="submission" date="2016-11" db="EMBL/GenBank/DDBJ databases">
        <authorList>
            <person name="Jaros S."/>
            <person name="Januszkiewicz K."/>
            <person name="Wedrychowicz H."/>
        </authorList>
    </citation>
    <scope>NUCLEOTIDE SEQUENCE [LARGE SCALE GENOMIC DNA]</scope>
</reference>
<evidence type="ECO:0000313" key="3">
    <source>
        <dbReference type="Proteomes" id="UP000249464"/>
    </source>
</evidence>
<dbReference type="AlphaFoldDB" id="A0A2X0MI93"/>
<feature type="region of interest" description="Disordered" evidence="1">
    <location>
        <begin position="88"/>
        <end position="109"/>
    </location>
</feature>
<organism evidence="2 3">
    <name type="scientific">Microbotryum silenes-dioicae</name>
    <dbReference type="NCBI Taxonomy" id="796604"/>
    <lineage>
        <taxon>Eukaryota</taxon>
        <taxon>Fungi</taxon>
        <taxon>Dikarya</taxon>
        <taxon>Basidiomycota</taxon>
        <taxon>Pucciniomycotina</taxon>
        <taxon>Microbotryomycetes</taxon>
        <taxon>Microbotryales</taxon>
        <taxon>Microbotryaceae</taxon>
        <taxon>Microbotryum</taxon>
    </lineage>
</organism>
<dbReference type="EMBL" id="FQNC01000011">
    <property type="protein sequence ID" value="SGY12240.1"/>
    <property type="molecule type" value="Genomic_DNA"/>
</dbReference>
<gene>
    <name evidence="2" type="primary">BQ5605_C011g06437</name>
    <name evidence="2" type="ORF">BQ5605_C011G06437</name>
</gene>
<accession>A0A2X0MI93</accession>
<evidence type="ECO:0000313" key="2">
    <source>
        <dbReference type="EMBL" id="SGY12240.1"/>
    </source>
</evidence>
<keyword evidence="3" id="KW-1185">Reference proteome</keyword>